<dbReference type="Proteomes" id="UP000499080">
    <property type="component" value="Unassembled WGS sequence"/>
</dbReference>
<evidence type="ECO:0000313" key="1">
    <source>
        <dbReference type="EMBL" id="GBL75810.1"/>
    </source>
</evidence>
<sequence>MEDNLYQLHGRIRRWNPLPPPYPRGTAVEAGLDPDFNLIFVIFSPGDSTWLISKCGSLKERGEAPPRLLNIQCVRSTGRGSVSVTFMLKRLVKRPPFHSRSAMLVRHVTGTCRF</sequence>
<comment type="caution">
    <text evidence="1">The sequence shown here is derived from an EMBL/GenBank/DDBJ whole genome shotgun (WGS) entry which is preliminary data.</text>
</comment>
<dbReference type="EMBL" id="BGPR01000008">
    <property type="protein sequence ID" value="GBL75810.1"/>
    <property type="molecule type" value="Genomic_DNA"/>
</dbReference>
<dbReference type="AlphaFoldDB" id="A0A4Y2A7Y4"/>
<proteinExistence type="predicted"/>
<gene>
    <name evidence="1" type="ORF">AVEN_155090_1</name>
</gene>
<reference evidence="1 2" key="1">
    <citation type="journal article" date="2019" name="Sci. Rep.">
        <title>Orb-weaving spider Araneus ventricosus genome elucidates the spidroin gene catalogue.</title>
        <authorList>
            <person name="Kono N."/>
            <person name="Nakamura H."/>
            <person name="Ohtoshi R."/>
            <person name="Moran D.A.P."/>
            <person name="Shinohara A."/>
            <person name="Yoshida Y."/>
            <person name="Fujiwara M."/>
            <person name="Mori M."/>
            <person name="Tomita M."/>
            <person name="Arakawa K."/>
        </authorList>
    </citation>
    <scope>NUCLEOTIDE SEQUENCE [LARGE SCALE GENOMIC DNA]</scope>
</reference>
<accession>A0A4Y2A7Y4</accession>
<protein>
    <submittedName>
        <fullName evidence="1">Uncharacterized protein</fullName>
    </submittedName>
</protein>
<organism evidence="1 2">
    <name type="scientific">Araneus ventricosus</name>
    <name type="common">Orbweaver spider</name>
    <name type="synonym">Epeira ventricosa</name>
    <dbReference type="NCBI Taxonomy" id="182803"/>
    <lineage>
        <taxon>Eukaryota</taxon>
        <taxon>Metazoa</taxon>
        <taxon>Ecdysozoa</taxon>
        <taxon>Arthropoda</taxon>
        <taxon>Chelicerata</taxon>
        <taxon>Arachnida</taxon>
        <taxon>Araneae</taxon>
        <taxon>Araneomorphae</taxon>
        <taxon>Entelegynae</taxon>
        <taxon>Araneoidea</taxon>
        <taxon>Araneidae</taxon>
        <taxon>Araneus</taxon>
    </lineage>
</organism>
<evidence type="ECO:0000313" key="2">
    <source>
        <dbReference type="Proteomes" id="UP000499080"/>
    </source>
</evidence>
<keyword evidence="2" id="KW-1185">Reference proteome</keyword>
<name>A0A4Y2A7Y4_ARAVE</name>